<evidence type="ECO:0000256" key="6">
    <source>
        <dbReference type="ARBA" id="ARBA00022499"/>
    </source>
</evidence>
<dbReference type="GO" id="GO:0008380">
    <property type="term" value="P:RNA splicing"/>
    <property type="evidence" value="ECO:0007669"/>
    <property type="project" value="UniProtKB-KW"/>
</dbReference>
<evidence type="ECO:0000256" key="10">
    <source>
        <dbReference type="ARBA" id="ARBA00022843"/>
    </source>
</evidence>
<feature type="compositionally biased region" description="Basic and acidic residues" evidence="22">
    <location>
        <begin position="29"/>
        <end position="53"/>
    </location>
</feature>
<dbReference type="RefSeq" id="XP_022107770.1">
    <property type="nucleotide sequence ID" value="XM_022252078.1"/>
</dbReference>
<evidence type="ECO:0000259" key="24">
    <source>
        <dbReference type="Pfam" id="PF04697"/>
    </source>
</evidence>
<evidence type="ECO:0000256" key="2">
    <source>
        <dbReference type="ARBA" id="ARBA00004568"/>
    </source>
</evidence>
<proteinExistence type="inferred from homology"/>
<evidence type="ECO:0000256" key="22">
    <source>
        <dbReference type="SAM" id="MobiDB-lite"/>
    </source>
</evidence>
<comment type="subcellular location">
    <subcellularLocation>
        <location evidence="2">Cell junction</location>
        <location evidence="2">Desmosome</location>
    </subcellularLocation>
    <subcellularLocation>
        <location evidence="1">Nucleus speckle</location>
    </subcellularLocation>
</comment>
<dbReference type="Proteomes" id="UP000694845">
    <property type="component" value="Unplaced"/>
</dbReference>
<keyword evidence="12" id="KW-0007">Acetylation</keyword>
<feature type="region of interest" description="Disordered" evidence="22">
    <location>
        <begin position="29"/>
        <end position="156"/>
    </location>
</feature>
<evidence type="ECO:0000256" key="1">
    <source>
        <dbReference type="ARBA" id="ARBA00004324"/>
    </source>
</evidence>
<keyword evidence="6" id="KW-1017">Isopeptide bond</keyword>
<keyword evidence="17" id="KW-0804">Transcription</keyword>
<evidence type="ECO:0000256" key="11">
    <source>
        <dbReference type="ARBA" id="ARBA00022949"/>
    </source>
</evidence>
<dbReference type="OrthoDB" id="330772at2759"/>
<dbReference type="KEGG" id="aplc:110988505"/>
<feature type="compositionally biased region" description="Basic and acidic residues" evidence="22">
    <location>
        <begin position="330"/>
        <end position="345"/>
    </location>
</feature>
<feature type="region of interest" description="Disordered" evidence="22">
    <location>
        <begin position="291"/>
        <end position="485"/>
    </location>
</feature>
<evidence type="ECO:0000256" key="5">
    <source>
        <dbReference type="ARBA" id="ARBA00022481"/>
    </source>
</evidence>
<gene>
    <name evidence="26" type="primary">LOC110988505</name>
</gene>
<dbReference type="Pfam" id="PF04696">
    <property type="entry name" value="Pinin_SDK_memA"/>
    <property type="match status" value="1"/>
</dbReference>
<evidence type="ECO:0000256" key="20">
    <source>
        <dbReference type="ARBA" id="ARBA00025916"/>
    </source>
</evidence>
<evidence type="ECO:0000256" key="14">
    <source>
        <dbReference type="ARBA" id="ARBA00023054"/>
    </source>
</evidence>
<keyword evidence="16" id="KW-0010">Activator</keyword>
<feature type="coiled-coil region" evidence="21">
    <location>
        <begin position="171"/>
        <end position="234"/>
    </location>
</feature>
<keyword evidence="13" id="KW-0805">Transcription regulation</keyword>
<accession>A0A8B7ZSC6</accession>
<evidence type="ECO:0000256" key="8">
    <source>
        <dbReference type="ARBA" id="ARBA00022664"/>
    </source>
</evidence>
<evidence type="ECO:0000256" key="17">
    <source>
        <dbReference type="ARBA" id="ARBA00023163"/>
    </source>
</evidence>
<dbReference type="CTD" id="5411"/>
<keyword evidence="15" id="KW-0238">DNA-binding</keyword>
<evidence type="ECO:0000256" key="12">
    <source>
        <dbReference type="ARBA" id="ARBA00022990"/>
    </source>
</evidence>
<keyword evidence="7" id="KW-0597">Phosphoprotein</keyword>
<protein>
    <recommendedName>
        <fullName evidence="4">Pinin</fullName>
    </recommendedName>
</protein>
<feature type="compositionally biased region" description="Basic and acidic residues" evidence="22">
    <location>
        <begin position="139"/>
        <end position="155"/>
    </location>
</feature>
<dbReference type="InterPro" id="IPR039853">
    <property type="entry name" value="Pinin"/>
</dbReference>
<dbReference type="InterPro" id="IPR006786">
    <property type="entry name" value="Pinin_SDK_MemA"/>
</dbReference>
<dbReference type="OMA" id="FISTNCQ"/>
<evidence type="ECO:0000256" key="21">
    <source>
        <dbReference type="SAM" id="Coils"/>
    </source>
</evidence>
<keyword evidence="19" id="KW-0539">Nucleus</keyword>
<keyword evidence="18" id="KW-0508">mRNA splicing</keyword>
<dbReference type="GO" id="GO:0030057">
    <property type="term" value="C:desmosome"/>
    <property type="evidence" value="ECO:0007669"/>
    <property type="project" value="UniProtKB-SubCell"/>
</dbReference>
<dbReference type="GO" id="GO:0006397">
    <property type="term" value="P:mRNA processing"/>
    <property type="evidence" value="ECO:0007669"/>
    <property type="project" value="UniProtKB-KW"/>
</dbReference>
<keyword evidence="10" id="KW-0832">Ubl conjugation</keyword>
<reference evidence="26" key="1">
    <citation type="submission" date="2025-08" db="UniProtKB">
        <authorList>
            <consortium name="RefSeq"/>
        </authorList>
    </citation>
    <scope>IDENTIFICATION</scope>
</reference>
<comment type="similarity">
    <text evidence="3">Belongs to the pinin family.</text>
</comment>
<dbReference type="Pfam" id="PF04697">
    <property type="entry name" value="Pinin_SDK_N"/>
    <property type="match status" value="1"/>
</dbReference>
<keyword evidence="8" id="KW-0507">mRNA processing</keyword>
<evidence type="ECO:0000256" key="19">
    <source>
        <dbReference type="ARBA" id="ARBA00023242"/>
    </source>
</evidence>
<feature type="compositionally biased region" description="Basic and acidic residues" evidence="22">
    <location>
        <begin position="445"/>
        <end position="476"/>
    </location>
</feature>
<comment type="subunit">
    <text evidence="20">Found in a mRNA splicing-dependent exon junction complex (EJC). Found in a complex with SR proteins. Found in a mRNP complex with RNPS1. Component of the PSAP complex consisting of RNPS1, SAP18 and PNN. Interacts with PNISR, CTBP1, CTBP2, KRT8, KRT18, KRT19, PS1D/PNO40, PPIG, RNPS1, SFRS4 and SRRM2. Identified in the spliceosome C complex.</text>
</comment>
<feature type="compositionally biased region" description="Basic and acidic residues" evidence="22">
    <location>
        <begin position="412"/>
        <end position="430"/>
    </location>
</feature>
<evidence type="ECO:0000313" key="25">
    <source>
        <dbReference type="Proteomes" id="UP000694845"/>
    </source>
</evidence>
<dbReference type="PANTHER" id="PTHR12707:SF0">
    <property type="entry name" value="PININ"/>
    <property type="match status" value="1"/>
</dbReference>
<dbReference type="PANTHER" id="PTHR12707">
    <property type="entry name" value="PINN"/>
    <property type="match status" value="1"/>
</dbReference>
<evidence type="ECO:0000256" key="7">
    <source>
        <dbReference type="ARBA" id="ARBA00022553"/>
    </source>
</evidence>
<evidence type="ECO:0000256" key="4">
    <source>
        <dbReference type="ARBA" id="ARBA00020056"/>
    </source>
</evidence>
<dbReference type="GO" id="GO:0003677">
    <property type="term" value="F:DNA binding"/>
    <property type="evidence" value="ECO:0007669"/>
    <property type="project" value="UniProtKB-KW"/>
</dbReference>
<keyword evidence="5" id="KW-0488">Methylation</keyword>
<feature type="compositionally biased region" description="Basic and acidic residues" evidence="22">
    <location>
        <begin position="368"/>
        <end position="398"/>
    </location>
</feature>
<evidence type="ECO:0000313" key="26">
    <source>
        <dbReference type="RefSeq" id="XP_022107770.1"/>
    </source>
</evidence>
<sequence>MANVAALLQEKLDKAKENLQSVDENIRKLTGREPGERRFPFVGERERDRDQRRVSLGIQGPRGRGRGRGGGVQRADAFQRLGLPITRRQSTGSAFSRLGGRVDGPLPKRPRRKSNDDDDDLPKHTIQSSVVATPKVVKTRQESIQEQNKDAQDQKRNRRMFGHLLGTLQKFKQESSDMESKERKRSEIEKKLEEQALEEKKAVAAQKVHLFTERRNQQAELQKLERLVDIAKEQDAWDAHTKKLNNFIRTKAKPPIFYKPAKPSLVTEKKLLDSKELLNEMMKKRRAKIEAEIRELQSEPAGKETEPMGKETAEVKGKTKDKKKKHGKGKHEERKNGKQRERRGSGEGAPTTPPDARDSEGEDSALGKAKDLVEDRGKEGEAGEGEPGKDGVGKRGSESEASSMEEEEEGELQERNGREAEPDGEAHPVERAGCPPDDIDDGADRDEGKEKVEGEAGKEEDFRSALYREDDQRPELSWEDEPMEQ</sequence>
<evidence type="ECO:0000256" key="9">
    <source>
        <dbReference type="ARBA" id="ARBA00022728"/>
    </source>
</evidence>
<dbReference type="GO" id="GO:0016607">
    <property type="term" value="C:nuclear speck"/>
    <property type="evidence" value="ECO:0007669"/>
    <property type="project" value="UniProtKB-SubCell"/>
</dbReference>
<name>A0A8B7ZSC6_ACAPL</name>
<evidence type="ECO:0000256" key="15">
    <source>
        <dbReference type="ARBA" id="ARBA00023125"/>
    </source>
</evidence>
<evidence type="ECO:0000256" key="13">
    <source>
        <dbReference type="ARBA" id="ARBA00023015"/>
    </source>
</evidence>
<keyword evidence="25" id="KW-1185">Reference proteome</keyword>
<dbReference type="GO" id="GO:0071013">
    <property type="term" value="C:catalytic step 2 spliceosome"/>
    <property type="evidence" value="ECO:0007669"/>
    <property type="project" value="TreeGrafter"/>
</dbReference>
<dbReference type="GeneID" id="110988505"/>
<evidence type="ECO:0000256" key="16">
    <source>
        <dbReference type="ARBA" id="ARBA00023159"/>
    </source>
</evidence>
<keyword evidence="11" id="KW-0965">Cell junction</keyword>
<evidence type="ECO:0000256" key="18">
    <source>
        <dbReference type="ARBA" id="ARBA00023187"/>
    </source>
</evidence>
<feature type="compositionally biased region" description="Basic and acidic residues" evidence="22">
    <location>
        <begin position="291"/>
        <end position="318"/>
    </location>
</feature>
<keyword evidence="9" id="KW-0747">Spliceosome</keyword>
<evidence type="ECO:0000259" key="23">
    <source>
        <dbReference type="Pfam" id="PF04696"/>
    </source>
</evidence>
<feature type="domain" description="Pinin/SDK" evidence="24">
    <location>
        <begin position="1"/>
        <end position="147"/>
    </location>
</feature>
<organism evidence="25 26">
    <name type="scientific">Acanthaster planci</name>
    <name type="common">Crown-of-thorns starfish</name>
    <dbReference type="NCBI Taxonomy" id="133434"/>
    <lineage>
        <taxon>Eukaryota</taxon>
        <taxon>Metazoa</taxon>
        <taxon>Echinodermata</taxon>
        <taxon>Eleutherozoa</taxon>
        <taxon>Asterozoa</taxon>
        <taxon>Asteroidea</taxon>
        <taxon>Valvatacea</taxon>
        <taxon>Valvatida</taxon>
        <taxon>Acanthasteridae</taxon>
        <taxon>Acanthaster</taxon>
    </lineage>
</organism>
<dbReference type="InterPro" id="IPR006787">
    <property type="entry name" value="Pinin_SDK_N"/>
</dbReference>
<keyword evidence="14 21" id="KW-0175">Coiled coil</keyword>
<evidence type="ECO:0000256" key="3">
    <source>
        <dbReference type="ARBA" id="ARBA00010386"/>
    </source>
</evidence>
<feature type="compositionally biased region" description="Basic residues" evidence="22">
    <location>
        <begin position="319"/>
        <end position="329"/>
    </location>
</feature>
<feature type="domain" description="Pinin/SDK/MemA protein" evidence="23">
    <location>
        <begin position="152"/>
        <end position="275"/>
    </location>
</feature>
<dbReference type="AlphaFoldDB" id="A0A8B7ZSC6"/>